<comment type="similarity">
    <text evidence="1">Belongs to the isochorismatase family.</text>
</comment>
<keyword evidence="5" id="KW-1185">Reference proteome</keyword>
<keyword evidence="2" id="KW-0732">Signal</keyword>
<dbReference type="EnsemblProtists" id="EOD21309">
    <property type="protein sequence ID" value="EOD21309"/>
    <property type="gene ID" value="EMIHUDRAFT_241352"/>
</dbReference>
<dbReference type="Proteomes" id="UP000013827">
    <property type="component" value="Unassembled WGS sequence"/>
</dbReference>
<dbReference type="GeneID" id="17266855"/>
<proteinExistence type="inferred from homology"/>
<dbReference type="InterPro" id="IPR053152">
    <property type="entry name" value="Hydrolase_YcaC-like"/>
</dbReference>
<dbReference type="RefSeq" id="XP_005779835.1">
    <property type="nucleotide sequence ID" value="XM_005779778.1"/>
</dbReference>
<dbReference type="Pfam" id="PF00857">
    <property type="entry name" value="Isochorismatase"/>
    <property type="match status" value="1"/>
</dbReference>
<evidence type="ECO:0000256" key="2">
    <source>
        <dbReference type="SAM" id="SignalP"/>
    </source>
</evidence>
<name>A0A0D3JV71_EMIH1</name>
<evidence type="ECO:0000259" key="3">
    <source>
        <dbReference type="Pfam" id="PF00857"/>
    </source>
</evidence>
<organism evidence="4 5">
    <name type="scientific">Emiliania huxleyi (strain CCMP1516)</name>
    <dbReference type="NCBI Taxonomy" id="280463"/>
    <lineage>
        <taxon>Eukaryota</taxon>
        <taxon>Haptista</taxon>
        <taxon>Haptophyta</taxon>
        <taxon>Prymnesiophyceae</taxon>
        <taxon>Isochrysidales</taxon>
        <taxon>Noelaerhabdaceae</taxon>
        <taxon>Emiliania</taxon>
    </lineage>
</organism>
<dbReference type="PaxDb" id="2903-EOD21309"/>
<dbReference type="KEGG" id="ehx:EMIHUDRAFT_241352"/>
<feature type="signal peptide" evidence="2">
    <location>
        <begin position="1"/>
        <end position="22"/>
    </location>
</feature>
<dbReference type="InterPro" id="IPR000868">
    <property type="entry name" value="Isochorismatase-like_dom"/>
</dbReference>
<dbReference type="PANTHER" id="PTHR43559">
    <property type="entry name" value="HYDROLASE YCAC-RELATED"/>
    <property type="match status" value="1"/>
</dbReference>
<evidence type="ECO:0000256" key="1">
    <source>
        <dbReference type="ARBA" id="ARBA00006336"/>
    </source>
</evidence>
<feature type="chain" id="PRO_5044053596" description="Isochorismatase-like domain-containing protein" evidence="2">
    <location>
        <begin position="23"/>
        <end position="245"/>
    </location>
</feature>
<dbReference type="HOGENOM" id="CLU_066901_0_1_1"/>
<accession>A0A0D3JV71</accession>
<evidence type="ECO:0000313" key="4">
    <source>
        <dbReference type="EnsemblProtists" id="EOD27406"/>
    </source>
</evidence>
<sequence>MAIRRSCTLATLILCAVGETAIKSTDSCRTDAGWELLDSNRTALAVIDVQQNFLDKLPLDQRASLVERIAFIMKVAKAMKLPILATAEDYAAAGQGGSNPPMHPTLSALLPEGTHVWNKLVWNLYGQPDIRAAVDEVAKAHGINTFILVGLETDVCVAQSALGLKAGGFRVVVVEDAVGTPPPHHAAGIVRLRDAGVTVTDAKGLYYELVRDIPTVVRVTREIGGAQVVGEDVQPLEGCASDYTL</sequence>
<protein>
    <recommendedName>
        <fullName evidence="3">Isochorismatase-like domain-containing protein</fullName>
    </recommendedName>
</protein>
<feature type="domain" description="Isochorismatase-like" evidence="3">
    <location>
        <begin position="42"/>
        <end position="202"/>
    </location>
</feature>
<reference evidence="4" key="2">
    <citation type="submission" date="2024-10" db="UniProtKB">
        <authorList>
            <consortium name="EnsemblProtists"/>
        </authorList>
    </citation>
    <scope>IDENTIFICATION</scope>
</reference>
<dbReference type="InterPro" id="IPR036380">
    <property type="entry name" value="Isochorismatase-like_sf"/>
</dbReference>
<dbReference type="EnsemblProtists" id="EOD27406">
    <property type="protein sequence ID" value="EOD27406"/>
    <property type="gene ID" value="EMIHUDRAFT_114675"/>
</dbReference>
<dbReference type="AlphaFoldDB" id="A0A0D3JV71"/>
<dbReference type="GeneID" id="17272951"/>
<dbReference type="RefSeq" id="XP_005773738.1">
    <property type="nucleotide sequence ID" value="XM_005773681.1"/>
</dbReference>
<dbReference type="Gene3D" id="3.40.50.850">
    <property type="entry name" value="Isochorismatase-like"/>
    <property type="match status" value="1"/>
</dbReference>
<evidence type="ECO:0000313" key="5">
    <source>
        <dbReference type="Proteomes" id="UP000013827"/>
    </source>
</evidence>
<dbReference type="SUPFAM" id="SSF52499">
    <property type="entry name" value="Isochorismatase-like hydrolases"/>
    <property type="match status" value="1"/>
</dbReference>
<dbReference type="PANTHER" id="PTHR43559:SF3">
    <property type="entry name" value="HYDROLASE YCAC-RELATED"/>
    <property type="match status" value="1"/>
</dbReference>
<reference evidence="5" key="1">
    <citation type="journal article" date="2013" name="Nature">
        <title>Pan genome of the phytoplankton Emiliania underpins its global distribution.</title>
        <authorList>
            <person name="Read B.A."/>
            <person name="Kegel J."/>
            <person name="Klute M.J."/>
            <person name="Kuo A."/>
            <person name="Lefebvre S.C."/>
            <person name="Maumus F."/>
            <person name="Mayer C."/>
            <person name="Miller J."/>
            <person name="Monier A."/>
            <person name="Salamov A."/>
            <person name="Young J."/>
            <person name="Aguilar M."/>
            <person name="Claverie J.M."/>
            <person name="Frickenhaus S."/>
            <person name="Gonzalez K."/>
            <person name="Herman E.K."/>
            <person name="Lin Y.C."/>
            <person name="Napier J."/>
            <person name="Ogata H."/>
            <person name="Sarno A.F."/>
            <person name="Shmutz J."/>
            <person name="Schroeder D."/>
            <person name="de Vargas C."/>
            <person name="Verret F."/>
            <person name="von Dassow P."/>
            <person name="Valentin K."/>
            <person name="Van de Peer Y."/>
            <person name="Wheeler G."/>
            <person name="Dacks J.B."/>
            <person name="Delwiche C.F."/>
            <person name="Dyhrman S.T."/>
            <person name="Glockner G."/>
            <person name="John U."/>
            <person name="Richards T."/>
            <person name="Worden A.Z."/>
            <person name="Zhang X."/>
            <person name="Grigoriev I.V."/>
            <person name="Allen A.E."/>
            <person name="Bidle K."/>
            <person name="Borodovsky M."/>
            <person name="Bowler C."/>
            <person name="Brownlee C."/>
            <person name="Cock J.M."/>
            <person name="Elias M."/>
            <person name="Gladyshev V.N."/>
            <person name="Groth M."/>
            <person name="Guda C."/>
            <person name="Hadaegh A."/>
            <person name="Iglesias-Rodriguez M.D."/>
            <person name="Jenkins J."/>
            <person name="Jones B.M."/>
            <person name="Lawson T."/>
            <person name="Leese F."/>
            <person name="Lindquist E."/>
            <person name="Lobanov A."/>
            <person name="Lomsadze A."/>
            <person name="Malik S.B."/>
            <person name="Marsh M.E."/>
            <person name="Mackinder L."/>
            <person name="Mock T."/>
            <person name="Mueller-Roeber B."/>
            <person name="Pagarete A."/>
            <person name="Parker M."/>
            <person name="Probert I."/>
            <person name="Quesneville H."/>
            <person name="Raines C."/>
            <person name="Rensing S.A."/>
            <person name="Riano-Pachon D.M."/>
            <person name="Richier S."/>
            <person name="Rokitta S."/>
            <person name="Shiraiwa Y."/>
            <person name="Soanes D.M."/>
            <person name="van der Giezen M."/>
            <person name="Wahlund T.M."/>
            <person name="Williams B."/>
            <person name="Wilson W."/>
            <person name="Wolfe G."/>
            <person name="Wurch L.L."/>
        </authorList>
    </citation>
    <scope>NUCLEOTIDE SEQUENCE</scope>
</reference>
<dbReference type="KEGG" id="ehx:EMIHUDRAFT_114675"/>
<dbReference type="STRING" id="2903.R1EWN2"/>